<name>A0ABQ9GMR3_9NEOP</name>
<keyword evidence="4" id="KW-1185">Reference proteome</keyword>
<dbReference type="Gene3D" id="3.30.420.10">
    <property type="entry name" value="Ribonuclease H-like superfamily/Ribonuclease H"/>
    <property type="match status" value="1"/>
</dbReference>
<gene>
    <name evidence="3" type="ORF">PR048_026955</name>
</gene>
<dbReference type="InterPro" id="IPR036397">
    <property type="entry name" value="RNaseH_sf"/>
</dbReference>
<dbReference type="EMBL" id="JARBHB010000011">
    <property type="protein sequence ID" value="KAJ8873321.1"/>
    <property type="molecule type" value="Genomic_DNA"/>
</dbReference>
<evidence type="ECO:0000313" key="4">
    <source>
        <dbReference type="Proteomes" id="UP001159363"/>
    </source>
</evidence>
<organism evidence="3 4">
    <name type="scientific">Dryococelus australis</name>
    <dbReference type="NCBI Taxonomy" id="614101"/>
    <lineage>
        <taxon>Eukaryota</taxon>
        <taxon>Metazoa</taxon>
        <taxon>Ecdysozoa</taxon>
        <taxon>Arthropoda</taxon>
        <taxon>Hexapoda</taxon>
        <taxon>Insecta</taxon>
        <taxon>Pterygota</taxon>
        <taxon>Neoptera</taxon>
        <taxon>Polyneoptera</taxon>
        <taxon>Phasmatodea</taxon>
        <taxon>Verophasmatodea</taxon>
        <taxon>Anareolatae</taxon>
        <taxon>Phasmatidae</taxon>
        <taxon>Eurycanthinae</taxon>
        <taxon>Dryococelus</taxon>
    </lineage>
</organism>
<protein>
    <recommendedName>
        <fullName evidence="2">DDE-1 domain-containing protein</fullName>
    </recommendedName>
</protein>
<feature type="compositionally biased region" description="Basic and acidic residues" evidence="1">
    <location>
        <begin position="219"/>
        <end position="244"/>
    </location>
</feature>
<evidence type="ECO:0000259" key="2">
    <source>
        <dbReference type="Pfam" id="PF03184"/>
    </source>
</evidence>
<dbReference type="InterPro" id="IPR004875">
    <property type="entry name" value="DDE_SF_endonuclease_dom"/>
</dbReference>
<comment type="caution">
    <text evidence="3">The sequence shown here is derived from an EMBL/GenBank/DDBJ whole genome shotgun (WGS) entry which is preliminary data.</text>
</comment>
<feature type="region of interest" description="Disordered" evidence="1">
    <location>
        <begin position="219"/>
        <end position="270"/>
    </location>
</feature>
<dbReference type="Proteomes" id="UP001159363">
    <property type="component" value="Chromosome 10"/>
</dbReference>
<accession>A0ABQ9GMR3</accession>
<proteinExistence type="predicted"/>
<evidence type="ECO:0000256" key="1">
    <source>
        <dbReference type="SAM" id="MobiDB-lite"/>
    </source>
</evidence>
<sequence length="270" mass="30539">MMKLDFMTPKKGKYLFRRQNRHPEIIWNFTKSCFTVMFCGSASGELLSPYFVFKGKNKMSDWLMDGPKGSRLNVSKSGWVDLGIYEDWFGEHLLPRLRKYPRKKVIICDNLAVHMSLRVLKLCEENDISFVSLIPDSAYLLQPLDGCFFFSTQNTVASCLAKMAGSPTRATGIYPTSRERVIAKLPAYANPAEVQQNMPDTIGAEFKAYIDSMRGEDLVPKQKAREDAKKNTKDPSLKKSDRPSGELYMKRHQQASTSGGAAATKKKLTR</sequence>
<feature type="domain" description="DDE-1" evidence="2">
    <location>
        <begin position="34"/>
        <end position="145"/>
    </location>
</feature>
<reference evidence="3 4" key="1">
    <citation type="submission" date="2023-02" db="EMBL/GenBank/DDBJ databases">
        <title>LHISI_Scaffold_Assembly.</title>
        <authorList>
            <person name="Stuart O.P."/>
            <person name="Cleave R."/>
            <person name="Magrath M.J.L."/>
            <person name="Mikheyev A.S."/>
        </authorList>
    </citation>
    <scope>NUCLEOTIDE SEQUENCE [LARGE SCALE GENOMIC DNA]</scope>
    <source>
        <strain evidence="3">Daus_M_001</strain>
        <tissue evidence="3">Leg muscle</tissue>
    </source>
</reference>
<dbReference type="Pfam" id="PF03184">
    <property type="entry name" value="DDE_1"/>
    <property type="match status" value="1"/>
</dbReference>
<evidence type="ECO:0000313" key="3">
    <source>
        <dbReference type="EMBL" id="KAJ8873321.1"/>
    </source>
</evidence>